<dbReference type="GO" id="GO:0004643">
    <property type="term" value="F:phosphoribosylaminoimidazolecarboxamide formyltransferase activity"/>
    <property type="evidence" value="ECO:0007669"/>
    <property type="project" value="UniProtKB-EC"/>
</dbReference>
<keyword evidence="1" id="KW-0378">Hydrolase</keyword>
<accession>A0A376Q1E6</accession>
<organism evidence="1 2">
    <name type="scientific">Escherichia coli</name>
    <dbReference type="NCBI Taxonomy" id="562"/>
    <lineage>
        <taxon>Bacteria</taxon>
        <taxon>Pseudomonadati</taxon>
        <taxon>Pseudomonadota</taxon>
        <taxon>Gammaproteobacteria</taxon>
        <taxon>Enterobacterales</taxon>
        <taxon>Enterobacteriaceae</taxon>
        <taxon>Escherichia</taxon>
    </lineage>
</organism>
<proteinExistence type="predicted"/>
<dbReference type="InterPro" id="IPR036914">
    <property type="entry name" value="MGS-like_dom_sf"/>
</dbReference>
<reference evidence="1 2" key="1">
    <citation type="submission" date="2018-06" db="EMBL/GenBank/DDBJ databases">
        <authorList>
            <consortium name="Pathogen Informatics"/>
            <person name="Doyle S."/>
        </authorList>
    </citation>
    <scope>NUCLEOTIDE SEQUENCE [LARGE SCALE GENOMIC DNA]</scope>
    <source>
        <strain evidence="1 2">NCTC8621</strain>
    </source>
</reference>
<dbReference type="EC" id="2.1.2.3" evidence="1"/>
<protein>
    <submittedName>
        <fullName evidence="1">Bifunctional phosphoribosylaminoimidazolecarboxamide formyltransferase/IMP cyclohydrolase</fullName>
        <ecNumber evidence="1">2.1.2.3</ecNumber>
    </submittedName>
</protein>
<evidence type="ECO:0000313" key="1">
    <source>
        <dbReference type="EMBL" id="STH84747.1"/>
    </source>
</evidence>
<evidence type="ECO:0000313" key="2">
    <source>
        <dbReference type="Proteomes" id="UP000255093"/>
    </source>
</evidence>
<dbReference type="Proteomes" id="UP000255093">
    <property type="component" value="Unassembled WGS sequence"/>
</dbReference>
<dbReference type="AlphaFoldDB" id="A0A376Q1E6"/>
<dbReference type="SUPFAM" id="SSF52335">
    <property type="entry name" value="Methylglyoxal synthase-like"/>
    <property type="match status" value="1"/>
</dbReference>
<dbReference type="GO" id="GO:0016787">
    <property type="term" value="F:hydrolase activity"/>
    <property type="evidence" value="ECO:0007669"/>
    <property type="project" value="UniProtKB-KW"/>
</dbReference>
<gene>
    <name evidence="1" type="primary">purH_1</name>
    <name evidence="1" type="ORF">NCTC8621_04851</name>
</gene>
<dbReference type="EMBL" id="UGBW01000003">
    <property type="protein sequence ID" value="STH84747.1"/>
    <property type="molecule type" value="Genomic_DNA"/>
</dbReference>
<name>A0A376Q1E6_ECOLX</name>
<keyword evidence="1" id="KW-0808">Transferase</keyword>
<dbReference type="Gene3D" id="3.40.50.1380">
    <property type="entry name" value="Methylglyoxal synthase-like domain"/>
    <property type="match status" value="1"/>
</dbReference>
<sequence>MQQRRPVRRALLSVSDKAGIVEFAQALSARGVELLSTGALPVC</sequence>